<evidence type="ECO:0000313" key="6">
    <source>
        <dbReference type="Proteomes" id="UP001329430"/>
    </source>
</evidence>
<evidence type="ECO:0000256" key="1">
    <source>
        <dbReference type="ARBA" id="ARBA00022884"/>
    </source>
</evidence>
<dbReference type="GO" id="GO:0016442">
    <property type="term" value="C:RISC complex"/>
    <property type="evidence" value="ECO:0007669"/>
    <property type="project" value="TreeGrafter"/>
</dbReference>
<dbReference type="Pfam" id="PF00035">
    <property type="entry name" value="dsrm"/>
    <property type="match status" value="2"/>
</dbReference>
<gene>
    <name evidence="5" type="ORF">RI129_009820</name>
</gene>
<dbReference type="PROSITE" id="PS50137">
    <property type="entry name" value="DS_RBD"/>
    <property type="match status" value="2"/>
</dbReference>
<dbReference type="GO" id="GO:0070920">
    <property type="term" value="P:regulation of regulatory ncRNA processing"/>
    <property type="evidence" value="ECO:0007669"/>
    <property type="project" value="TreeGrafter"/>
</dbReference>
<feature type="domain" description="DRBM" evidence="4">
    <location>
        <begin position="6"/>
        <end position="74"/>
    </location>
</feature>
<dbReference type="InterPro" id="IPR014720">
    <property type="entry name" value="dsRBD_dom"/>
</dbReference>
<feature type="region of interest" description="Disordered" evidence="3">
    <location>
        <begin position="175"/>
        <end position="283"/>
    </location>
</feature>
<dbReference type="GO" id="GO:0005634">
    <property type="term" value="C:nucleus"/>
    <property type="evidence" value="ECO:0007669"/>
    <property type="project" value="TreeGrafter"/>
</dbReference>
<comment type="caution">
    <text evidence="5">The sequence shown here is derived from an EMBL/GenBank/DDBJ whole genome shotgun (WGS) entry which is preliminary data.</text>
</comment>
<evidence type="ECO:0000256" key="3">
    <source>
        <dbReference type="SAM" id="MobiDB-lite"/>
    </source>
</evidence>
<proteinExistence type="predicted"/>
<feature type="compositionally biased region" description="Basic and acidic residues" evidence="3">
    <location>
        <begin position="196"/>
        <end position="212"/>
    </location>
</feature>
<keyword evidence="1 2" id="KW-0694">RNA-binding</keyword>
<dbReference type="GO" id="GO:0003725">
    <property type="term" value="F:double-stranded RNA binding"/>
    <property type="evidence" value="ECO:0007669"/>
    <property type="project" value="TreeGrafter"/>
</dbReference>
<dbReference type="PANTHER" id="PTHR46205:SF3">
    <property type="entry name" value="LOQUACIOUS, ISOFORM B"/>
    <property type="match status" value="1"/>
</dbReference>
<evidence type="ECO:0000256" key="2">
    <source>
        <dbReference type="PROSITE-ProRule" id="PRU00266"/>
    </source>
</evidence>
<reference evidence="5 6" key="1">
    <citation type="journal article" date="2024" name="Insects">
        <title>An Improved Chromosome-Level Genome Assembly of the Firefly Pyrocoelia pectoralis.</title>
        <authorList>
            <person name="Fu X."/>
            <person name="Meyer-Rochow V.B."/>
            <person name="Ballantyne L."/>
            <person name="Zhu X."/>
        </authorList>
    </citation>
    <scope>NUCLEOTIDE SEQUENCE [LARGE SCALE GENOMIC DNA]</scope>
    <source>
        <strain evidence="5">XCY_ONT2</strain>
    </source>
</reference>
<name>A0AAN7ZJ96_9COLE</name>
<evidence type="ECO:0000259" key="4">
    <source>
        <dbReference type="PROSITE" id="PS50137"/>
    </source>
</evidence>
<feature type="compositionally biased region" description="Polar residues" evidence="3">
    <location>
        <begin position="257"/>
        <end position="275"/>
    </location>
</feature>
<organism evidence="5 6">
    <name type="scientific">Pyrocoelia pectoralis</name>
    <dbReference type="NCBI Taxonomy" id="417401"/>
    <lineage>
        <taxon>Eukaryota</taxon>
        <taxon>Metazoa</taxon>
        <taxon>Ecdysozoa</taxon>
        <taxon>Arthropoda</taxon>
        <taxon>Hexapoda</taxon>
        <taxon>Insecta</taxon>
        <taxon>Pterygota</taxon>
        <taxon>Neoptera</taxon>
        <taxon>Endopterygota</taxon>
        <taxon>Coleoptera</taxon>
        <taxon>Polyphaga</taxon>
        <taxon>Elateriformia</taxon>
        <taxon>Elateroidea</taxon>
        <taxon>Lampyridae</taxon>
        <taxon>Lampyrinae</taxon>
        <taxon>Pyrocoelia</taxon>
    </lineage>
</organism>
<dbReference type="GO" id="GO:0005737">
    <property type="term" value="C:cytoplasm"/>
    <property type="evidence" value="ECO:0007669"/>
    <property type="project" value="TreeGrafter"/>
</dbReference>
<dbReference type="GO" id="GO:0070578">
    <property type="term" value="C:RISC-loading complex"/>
    <property type="evidence" value="ECO:0007669"/>
    <property type="project" value="TreeGrafter"/>
</dbReference>
<dbReference type="EMBL" id="JAVRBK010000007">
    <property type="protein sequence ID" value="KAK5641273.1"/>
    <property type="molecule type" value="Genomic_DNA"/>
</dbReference>
<protein>
    <recommendedName>
        <fullName evidence="4">DRBM domain-containing protein</fullName>
    </recommendedName>
</protein>
<dbReference type="InterPro" id="IPR051247">
    <property type="entry name" value="RLC_Component"/>
</dbReference>
<dbReference type="Proteomes" id="UP001329430">
    <property type="component" value="Chromosome 7"/>
</dbReference>
<dbReference type="AlphaFoldDB" id="A0AAN7ZJ96"/>
<accession>A0AAN7ZJ96</accession>
<sequence length="283" mass="31366">MDNSKSPVTILQELAMSKKWTLPEYTLIQSKLGTHSTEFHYQVSINGEMAMGIGRSKKQAKQCAASMLLDKLPKTSDNDSMESNIPKKKMKLTNCISDLIGLCSKNKLPSPVFIQVSQTGPDHCKEFTFECKVISITTRGTANSKKQAQHYAAQEMIDKITSILPDLVAEYHKQTFPTKEEEEVKEQSSRIQLSKPEPDSSAKLEKETKKTSELQQTSPIIQTEPKESGVDNFIGSPIKLAKPDSSVTAEIEEKSESIQSTDIKPNLSENATNITPVEKGENS</sequence>
<keyword evidence="6" id="KW-1185">Reference proteome</keyword>
<dbReference type="PANTHER" id="PTHR46205">
    <property type="entry name" value="LOQUACIOUS, ISOFORM B"/>
    <property type="match status" value="1"/>
</dbReference>
<dbReference type="GO" id="GO:0030422">
    <property type="term" value="P:siRNA processing"/>
    <property type="evidence" value="ECO:0007669"/>
    <property type="project" value="TreeGrafter"/>
</dbReference>
<evidence type="ECO:0000313" key="5">
    <source>
        <dbReference type="EMBL" id="KAK5641273.1"/>
    </source>
</evidence>
<dbReference type="SUPFAM" id="SSF54768">
    <property type="entry name" value="dsRNA-binding domain-like"/>
    <property type="match status" value="2"/>
</dbReference>
<dbReference type="SMART" id="SM00358">
    <property type="entry name" value="DSRM"/>
    <property type="match status" value="2"/>
</dbReference>
<feature type="domain" description="DRBM" evidence="4">
    <location>
        <begin position="94"/>
        <end position="162"/>
    </location>
</feature>
<dbReference type="CDD" id="cd00048">
    <property type="entry name" value="DSRM_SF"/>
    <property type="match status" value="1"/>
</dbReference>
<dbReference type="Gene3D" id="3.30.160.20">
    <property type="match status" value="2"/>
</dbReference>
<dbReference type="GO" id="GO:0035197">
    <property type="term" value="F:siRNA binding"/>
    <property type="evidence" value="ECO:0007669"/>
    <property type="project" value="TreeGrafter"/>
</dbReference>